<feature type="region of interest" description="Disordered" evidence="1">
    <location>
        <begin position="1"/>
        <end position="79"/>
    </location>
</feature>
<accession>A0A3P7Q084</accession>
<feature type="compositionally biased region" description="Basic and acidic residues" evidence="1">
    <location>
        <begin position="1"/>
        <end position="16"/>
    </location>
</feature>
<dbReference type="GO" id="GO:0044325">
    <property type="term" value="F:transmembrane transporter binding"/>
    <property type="evidence" value="ECO:0007669"/>
    <property type="project" value="InterPro"/>
</dbReference>
<sequence>MRGRRMGDELHPRKSLEVVSAWSSSCSPSTPSSRLSSRRESVAKKLGISKALSSEVDGRGDQGSYRHMASDKRRQSRPAVEMAADLQQQQTNRPFRRDYTIDAKTDQLFQAFLQHDPSLDKTCIP</sequence>
<dbReference type="PANTHER" id="PTHR28597">
    <property type="entry name" value="VOLTAGE-DEPENDENT CALCIUM CHANNEL BETA SUBUNIT-ASSOCIATED REGULATORY PROTEIN"/>
    <property type="match status" value="1"/>
</dbReference>
<dbReference type="AlphaFoldDB" id="A0A3P7Q084"/>
<dbReference type="OrthoDB" id="6247020at2759"/>
<reference evidence="2 3" key="1">
    <citation type="submission" date="2018-11" db="EMBL/GenBank/DDBJ databases">
        <authorList>
            <consortium name="Pathogen Informatics"/>
        </authorList>
    </citation>
    <scope>NUCLEOTIDE SEQUENCE [LARGE SCALE GENOMIC DNA]</scope>
</reference>
<organism evidence="2 3">
    <name type="scientific">Dibothriocephalus latus</name>
    <name type="common">Fish tapeworm</name>
    <name type="synonym">Diphyllobothrium latum</name>
    <dbReference type="NCBI Taxonomy" id="60516"/>
    <lineage>
        <taxon>Eukaryota</taxon>
        <taxon>Metazoa</taxon>
        <taxon>Spiralia</taxon>
        <taxon>Lophotrochozoa</taxon>
        <taxon>Platyhelminthes</taxon>
        <taxon>Cestoda</taxon>
        <taxon>Eucestoda</taxon>
        <taxon>Diphyllobothriidea</taxon>
        <taxon>Diphyllobothriidae</taxon>
        <taxon>Dibothriocephalus</taxon>
    </lineage>
</organism>
<dbReference type="InterPro" id="IPR037658">
    <property type="entry name" value="CBARP"/>
</dbReference>
<evidence type="ECO:0000256" key="1">
    <source>
        <dbReference type="SAM" id="MobiDB-lite"/>
    </source>
</evidence>
<evidence type="ECO:0000313" key="3">
    <source>
        <dbReference type="Proteomes" id="UP000281553"/>
    </source>
</evidence>
<feature type="compositionally biased region" description="Low complexity" evidence="1">
    <location>
        <begin position="17"/>
        <end position="35"/>
    </location>
</feature>
<keyword evidence="3" id="KW-1185">Reference proteome</keyword>
<dbReference type="PANTHER" id="PTHR28597:SF1">
    <property type="entry name" value="VOLTAGE-DEPENDENT CALCIUM CHANNEL BETA SUBUNIT-ASSOCIATED REGULATORY PROTEIN"/>
    <property type="match status" value="1"/>
</dbReference>
<dbReference type="GO" id="GO:0045955">
    <property type="term" value="P:negative regulation of calcium ion-dependent exocytosis"/>
    <property type="evidence" value="ECO:0007669"/>
    <property type="project" value="TreeGrafter"/>
</dbReference>
<gene>
    <name evidence="2" type="ORF">DILT_LOCUS14327</name>
</gene>
<proteinExistence type="predicted"/>
<protein>
    <submittedName>
        <fullName evidence="2">Uncharacterized protein</fullName>
    </submittedName>
</protein>
<dbReference type="GO" id="GO:0030141">
    <property type="term" value="C:secretory granule"/>
    <property type="evidence" value="ECO:0007669"/>
    <property type="project" value="TreeGrafter"/>
</dbReference>
<dbReference type="EMBL" id="UYRU01073762">
    <property type="protein sequence ID" value="VDN23826.1"/>
    <property type="molecule type" value="Genomic_DNA"/>
</dbReference>
<dbReference type="GO" id="GO:0005886">
    <property type="term" value="C:plasma membrane"/>
    <property type="evidence" value="ECO:0007669"/>
    <property type="project" value="TreeGrafter"/>
</dbReference>
<dbReference type="Proteomes" id="UP000281553">
    <property type="component" value="Unassembled WGS sequence"/>
</dbReference>
<evidence type="ECO:0000313" key="2">
    <source>
        <dbReference type="EMBL" id="VDN23826.1"/>
    </source>
</evidence>
<name>A0A3P7Q084_DIBLA</name>